<keyword evidence="1" id="KW-1133">Transmembrane helix</keyword>
<dbReference type="AlphaFoldDB" id="A0A7C4FC78"/>
<protein>
    <submittedName>
        <fullName evidence="2">Uncharacterized protein</fullName>
    </submittedName>
</protein>
<reference evidence="2" key="1">
    <citation type="journal article" date="2020" name="mSystems">
        <title>Genome- and Community-Level Interaction Insights into Carbon Utilization and Element Cycling Functions of Hydrothermarchaeota in Hydrothermal Sediment.</title>
        <authorList>
            <person name="Zhou Z."/>
            <person name="Liu Y."/>
            <person name="Xu W."/>
            <person name="Pan J."/>
            <person name="Luo Z.H."/>
            <person name="Li M."/>
        </authorList>
    </citation>
    <scope>NUCLEOTIDE SEQUENCE [LARGE SCALE GENOMIC DNA]</scope>
    <source>
        <strain evidence="2">SpSt-732</strain>
    </source>
</reference>
<name>A0A7C4FC78_9CREN</name>
<keyword evidence="1" id="KW-0812">Transmembrane</keyword>
<feature type="transmembrane region" description="Helical" evidence="1">
    <location>
        <begin position="89"/>
        <end position="110"/>
    </location>
</feature>
<proteinExistence type="predicted"/>
<evidence type="ECO:0000256" key="1">
    <source>
        <dbReference type="SAM" id="Phobius"/>
    </source>
</evidence>
<dbReference type="EMBL" id="DTFF01000038">
    <property type="protein sequence ID" value="HGI87558.1"/>
    <property type="molecule type" value="Genomic_DNA"/>
</dbReference>
<comment type="caution">
    <text evidence="2">The sequence shown here is derived from an EMBL/GenBank/DDBJ whole genome shotgun (WGS) entry which is preliminary data.</text>
</comment>
<gene>
    <name evidence="2" type="ORF">ENV14_04100</name>
</gene>
<organism evidence="2">
    <name type="scientific">Ignisphaera aggregans</name>
    <dbReference type="NCBI Taxonomy" id="334771"/>
    <lineage>
        <taxon>Archaea</taxon>
        <taxon>Thermoproteota</taxon>
        <taxon>Thermoprotei</taxon>
        <taxon>Desulfurococcales</taxon>
        <taxon>Desulfurococcaceae</taxon>
        <taxon>Ignisphaera</taxon>
    </lineage>
</organism>
<feature type="transmembrane region" description="Helical" evidence="1">
    <location>
        <begin position="27"/>
        <end position="48"/>
    </location>
</feature>
<keyword evidence="1" id="KW-0472">Membrane</keyword>
<sequence>MPSCPNDESALAEDDVERLRKPTVVKLYVRASALSYSKVFLLLCYPTPLSIMVVELRSLKLYQAFNNLSGNLGQVLRGGVGDVSRAWKAFAVLVALSSLLTPLTLLLTLVST</sequence>
<accession>A0A7C4FC78</accession>
<evidence type="ECO:0000313" key="2">
    <source>
        <dbReference type="EMBL" id="HGI87558.1"/>
    </source>
</evidence>